<dbReference type="EMBL" id="JAKKPZ010000214">
    <property type="protein sequence ID" value="KAI1698520.1"/>
    <property type="molecule type" value="Genomic_DNA"/>
</dbReference>
<dbReference type="Gene3D" id="3.40.1700.10">
    <property type="entry name" value="DNA integrity scanning protein, DisA, N-terminal domain"/>
    <property type="match status" value="1"/>
</dbReference>
<comment type="caution">
    <text evidence="2">The sequence shown here is derived from an EMBL/GenBank/DDBJ whole genome shotgun (WGS) entry which is preliminary data.</text>
</comment>
<evidence type="ECO:0000313" key="3">
    <source>
        <dbReference type="Proteomes" id="UP001201812"/>
    </source>
</evidence>
<protein>
    <submittedName>
        <fullName evidence="2">DisA bacterial checkpoint controller nucleotide-binding domain-containing protein</fullName>
    </submittedName>
</protein>
<accession>A0AAD4MKP3</accession>
<sequence length="184" mass="21164">MLKSANHPILLFLTEIFRARYVLSFAYTFSEYLLCVHRTWNVLLVIKMFEYLLTNLLFFLDEIIDTIHKMARKRIGATIIFSYDSPVELDFMLKEISKYSRKLDKPFTPPALMEVFRNERSPLHDGALIIAVLEQRMHSASNKISTDPVDYDLFPDTKVVGGLCLRHCFSQDGVASGIKPVVIS</sequence>
<dbReference type="PROSITE" id="PS51794">
    <property type="entry name" value="DAC"/>
    <property type="match status" value="1"/>
</dbReference>
<feature type="domain" description="DAC" evidence="1">
    <location>
        <begin position="42"/>
        <end position="184"/>
    </location>
</feature>
<keyword evidence="3" id="KW-1185">Reference proteome</keyword>
<dbReference type="SUPFAM" id="SSF143597">
    <property type="entry name" value="YojJ-like"/>
    <property type="match status" value="1"/>
</dbReference>
<dbReference type="AlphaFoldDB" id="A0AAD4MKP3"/>
<reference evidence="2" key="1">
    <citation type="submission" date="2022-01" db="EMBL/GenBank/DDBJ databases">
        <title>Genome Sequence Resource for Two Populations of Ditylenchus destructor, the Migratory Endoparasitic Phytonematode.</title>
        <authorList>
            <person name="Zhang H."/>
            <person name="Lin R."/>
            <person name="Xie B."/>
        </authorList>
    </citation>
    <scope>NUCLEOTIDE SEQUENCE</scope>
    <source>
        <strain evidence="2">BazhouSP</strain>
    </source>
</reference>
<dbReference type="Pfam" id="PF02457">
    <property type="entry name" value="DAC"/>
    <property type="match status" value="1"/>
</dbReference>
<organism evidence="2 3">
    <name type="scientific">Ditylenchus destructor</name>
    <dbReference type="NCBI Taxonomy" id="166010"/>
    <lineage>
        <taxon>Eukaryota</taxon>
        <taxon>Metazoa</taxon>
        <taxon>Ecdysozoa</taxon>
        <taxon>Nematoda</taxon>
        <taxon>Chromadorea</taxon>
        <taxon>Rhabditida</taxon>
        <taxon>Tylenchina</taxon>
        <taxon>Tylenchomorpha</taxon>
        <taxon>Sphaerularioidea</taxon>
        <taxon>Anguinidae</taxon>
        <taxon>Anguininae</taxon>
        <taxon>Ditylenchus</taxon>
    </lineage>
</organism>
<evidence type="ECO:0000313" key="2">
    <source>
        <dbReference type="EMBL" id="KAI1698520.1"/>
    </source>
</evidence>
<gene>
    <name evidence="2" type="ORF">DdX_17850</name>
</gene>
<dbReference type="InterPro" id="IPR003390">
    <property type="entry name" value="DNA_integrity_scan_DisA_N"/>
</dbReference>
<name>A0AAD4MKP3_9BILA</name>
<proteinExistence type="predicted"/>
<evidence type="ECO:0000259" key="1">
    <source>
        <dbReference type="PROSITE" id="PS51794"/>
    </source>
</evidence>
<dbReference type="Proteomes" id="UP001201812">
    <property type="component" value="Unassembled WGS sequence"/>
</dbReference>
<dbReference type="InterPro" id="IPR036888">
    <property type="entry name" value="DNA_integrity_DisA_N_sf"/>
</dbReference>